<feature type="compositionally biased region" description="Low complexity" evidence="1">
    <location>
        <begin position="21"/>
        <end position="35"/>
    </location>
</feature>
<evidence type="ECO:0000313" key="3">
    <source>
        <dbReference type="Proteomes" id="UP000321638"/>
    </source>
</evidence>
<proteinExistence type="predicted"/>
<evidence type="ECO:0000313" key="2">
    <source>
        <dbReference type="EMBL" id="TXL74263.1"/>
    </source>
</evidence>
<feature type="region of interest" description="Disordered" evidence="1">
    <location>
        <begin position="1"/>
        <end position="43"/>
    </location>
</feature>
<dbReference type="EMBL" id="VDUZ01000019">
    <property type="protein sequence ID" value="TXL74263.1"/>
    <property type="molecule type" value="Genomic_DNA"/>
</dbReference>
<keyword evidence="3" id="KW-1185">Reference proteome</keyword>
<accession>A0A5C8PKQ9</accession>
<comment type="caution">
    <text evidence="2">The sequence shown here is derived from an EMBL/GenBank/DDBJ whole genome shotgun (WGS) entry which is preliminary data.</text>
</comment>
<dbReference type="Proteomes" id="UP000321638">
    <property type="component" value="Unassembled WGS sequence"/>
</dbReference>
<reference evidence="2 3" key="1">
    <citation type="submission" date="2019-06" db="EMBL/GenBank/DDBJ databases">
        <title>New taxonomy in bacterial strain CC-CFT640, isolated from vineyard.</title>
        <authorList>
            <person name="Lin S.-Y."/>
            <person name="Tsai C.-F."/>
            <person name="Young C.-C."/>
        </authorList>
    </citation>
    <scope>NUCLEOTIDE SEQUENCE [LARGE SCALE GENOMIC DNA]</scope>
    <source>
        <strain evidence="2 3">CC-CFT640</strain>
    </source>
</reference>
<dbReference type="AlphaFoldDB" id="A0A5C8PKQ9"/>
<evidence type="ECO:0000256" key="1">
    <source>
        <dbReference type="SAM" id="MobiDB-lite"/>
    </source>
</evidence>
<protein>
    <submittedName>
        <fullName evidence="2">Uncharacterized protein</fullName>
    </submittedName>
</protein>
<feature type="compositionally biased region" description="Basic residues" evidence="1">
    <location>
        <begin position="1"/>
        <end position="16"/>
    </location>
</feature>
<dbReference type="RefSeq" id="WP_147848226.1">
    <property type="nucleotide sequence ID" value="NZ_VDUZ01000019.1"/>
</dbReference>
<sequence>MKKKSATRGKTARAKAPKPPTAARTRAATKSPTARRPADKPKVKVKVKVKVKAKRATRRATAKPARTAPQISWGAMVDSLNARVAMHAVSIPDVLARQMASATVLPPPLVRAANVEAGAPDAQRAARFLSMARACVTDLHGDRPQAARENVARFLLHLAWHGSRLRYRRQGARDMQDGAGPGRGIVPFEAHRAKDALMRLTRAAADRVTHRLGDIAGLGWPGLVRCAYSLPDWGPGGRGAAFPDGHLLENLLERNDQFSLYLARAALLLIPPAVPIGNNNHAEYWHSFWQITTPDPDAARLAFRRDADAVDALIDG</sequence>
<name>A0A5C8PKQ9_9HYPH</name>
<organism evidence="2 3">
    <name type="scientific">Vineibacter terrae</name>
    <dbReference type="NCBI Taxonomy" id="2586908"/>
    <lineage>
        <taxon>Bacteria</taxon>
        <taxon>Pseudomonadati</taxon>
        <taxon>Pseudomonadota</taxon>
        <taxon>Alphaproteobacteria</taxon>
        <taxon>Hyphomicrobiales</taxon>
        <taxon>Vineibacter</taxon>
    </lineage>
</organism>
<gene>
    <name evidence="2" type="ORF">FHP25_17390</name>
</gene>
<dbReference type="OrthoDB" id="7375746at2"/>